<evidence type="ECO:0000313" key="2">
    <source>
        <dbReference type="Proteomes" id="UP000466442"/>
    </source>
</evidence>
<evidence type="ECO:0008006" key="3">
    <source>
        <dbReference type="Google" id="ProtNLM"/>
    </source>
</evidence>
<keyword evidence="2" id="KW-1185">Reference proteome</keyword>
<protein>
    <recommendedName>
        <fullName evidence="3">LSM domain-containing protein</fullName>
    </recommendedName>
</protein>
<dbReference type="InterPro" id="IPR010920">
    <property type="entry name" value="LSM_dom_sf"/>
</dbReference>
<name>A0A6A4K9N6_APOLU</name>
<evidence type="ECO:0000313" key="1">
    <source>
        <dbReference type="EMBL" id="KAF6216239.1"/>
    </source>
</evidence>
<gene>
    <name evidence="1" type="ORF">GE061_000579</name>
</gene>
<accession>A0A6A4K9N6</accession>
<reference evidence="1" key="1">
    <citation type="journal article" date="2021" name="Mol. Ecol. Resour.">
        <title>Apolygus lucorum genome provides insights into omnivorousness and mesophyll feeding.</title>
        <authorList>
            <person name="Liu Y."/>
            <person name="Liu H."/>
            <person name="Wang H."/>
            <person name="Huang T."/>
            <person name="Liu B."/>
            <person name="Yang B."/>
            <person name="Yin L."/>
            <person name="Li B."/>
            <person name="Zhang Y."/>
            <person name="Zhang S."/>
            <person name="Jiang F."/>
            <person name="Zhang X."/>
            <person name="Ren Y."/>
            <person name="Wang B."/>
            <person name="Wang S."/>
            <person name="Lu Y."/>
            <person name="Wu K."/>
            <person name="Fan W."/>
            <person name="Wang G."/>
        </authorList>
    </citation>
    <scope>NUCLEOTIDE SEQUENCE</scope>
    <source>
        <strain evidence="1">12Hb</strain>
    </source>
</reference>
<dbReference type="SUPFAM" id="SSF50182">
    <property type="entry name" value="Sm-like ribonucleoproteins"/>
    <property type="match status" value="1"/>
</dbReference>
<dbReference type="AlphaFoldDB" id="A0A6A4K9N6"/>
<proteinExistence type="predicted"/>
<organism evidence="1 2">
    <name type="scientific">Apolygus lucorum</name>
    <name type="common">Small green plant bug</name>
    <name type="synonym">Lygocoris lucorum</name>
    <dbReference type="NCBI Taxonomy" id="248454"/>
    <lineage>
        <taxon>Eukaryota</taxon>
        <taxon>Metazoa</taxon>
        <taxon>Ecdysozoa</taxon>
        <taxon>Arthropoda</taxon>
        <taxon>Hexapoda</taxon>
        <taxon>Insecta</taxon>
        <taxon>Pterygota</taxon>
        <taxon>Neoptera</taxon>
        <taxon>Paraneoptera</taxon>
        <taxon>Hemiptera</taxon>
        <taxon>Heteroptera</taxon>
        <taxon>Panheteroptera</taxon>
        <taxon>Cimicomorpha</taxon>
        <taxon>Miridae</taxon>
        <taxon>Mirini</taxon>
        <taxon>Apolygus</taxon>
    </lineage>
</organism>
<dbReference type="Proteomes" id="UP000466442">
    <property type="component" value="Linkage Group LG1"/>
</dbReference>
<comment type="caution">
    <text evidence="1">The sequence shown here is derived from an EMBL/GenBank/DDBJ whole genome shotgun (WGS) entry which is preliminary data.</text>
</comment>
<dbReference type="EMBL" id="WIXP02000001">
    <property type="protein sequence ID" value="KAF6216239.1"/>
    <property type="molecule type" value="Genomic_DNA"/>
</dbReference>
<sequence>MSLAPHNIVLSNIIRSIGRQVIIYTSRGLVIEGILREVDSDHNLLIGTGLVYWCLGLGIERTYFLNLTVKGSDISCFNPGPFVSVFDPINEPQKSPVPTRRSSATNLPKDAPM</sequence>